<dbReference type="Gene3D" id="3.30.420.10">
    <property type="entry name" value="Ribonuclease H-like superfamily/Ribonuclease H"/>
    <property type="match status" value="1"/>
</dbReference>
<dbReference type="PROSITE" id="PS50879">
    <property type="entry name" value="RNASE_H_1"/>
    <property type="match status" value="1"/>
</dbReference>
<organism evidence="6 7">
    <name type="scientific">Symbiodinium microadriaticum</name>
    <name type="common">Dinoflagellate</name>
    <name type="synonym">Zooxanthella microadriatica</name>
    <dbReference type="NCBI Taxonomy" id="2951"/>
    <lineage>
        <taxon>Eukaryota</taxon>
        <taxon>Sar</taxon>
        <taxon>Alveolata</taxon>
        <taxon>Dinophyceae</taxon>
        <taxon>Suessiales</taxon>
        <taxon>Symbiodiniaceae</taxon>
        <taxon>Symbiodinium</taxon>
    </lineage>
</organism>
<accession>A0A1Q9EQ43</accession>
<feature type="region of interest" description="Disordered" evidence="3">
    <location>
        <begin position="1"/>
        <end position="50"/>
    </location>
</feature>
<dbReference type="InterPro" id="IPR012337">
    <property type="entry name" value="RNaseH-like_sf"/>
</dbReference>
<keyword evidence="1" id="KW-0863">Zinc-finger</keyword>
<evidence type="ECO:0000313" key="7">
    <source>
        <dbReference type="Proteomes" id="UP000186817"/>
    </source>
</evidence>
<keyword evidence="1" id="KW-0479">Metal-binding</keyword>
<evidence type="ECO:0000259" key="4">
    <source>
        <dbReference type="PROSITE" id="PS50157"/>
    </source>
</evidence>
<gene>
    <name evidence="6" type="ORF">AK812_SmicGene6884</name>
</gene>
<dbReference type="SUPFAM" id="SSF56219">
    <property type="entry name" value="DNase I-like"/>
    <property type="match status" value="1"/>
</dbReference>
<name>A0A1Q9EQ43_SYMMI</name>
<keyword evidence="1" id="KW-0862">Zinc</keyword>
<dbReference type="EMBL" id="LSRX01000095">
    <property type="protein sequence ID" value="OLQ09511.1"/>
    <property type="molecule type" value="Genomic_DNA"/>
</dbReference>
<proteinExistence type="predicted"/>
<feature type="compositionally biased region" description="Polar residues" evidence="3">
    <location>
        <begin position="716"/>
        <end position="733"/>
    </location>
</feature>
<evidence type="ECO:0000259" key="5">
    <source>
        <dbReference type="PROSITE" id="PS50879"/>
    </source>
</evidence>
<feature type="compositionally biased region" description="Polar residues" evidence="3">
    <location>
        <begin position="316"/>
        <end position="332"/>
    </location>
</feature>
<feature type="compositionally biased region" description="Acidic residues" evidence="3">
    <location>
        <begin position="364"/>
        <end position="373"/>
    </location>
</feature>
<evidence type="ECO:0000313" key="6">
    <source>
        <dbReference type="EMBL" id="OLQ09511.1"/>
    </source>
</evidence>
<keyword evidence="2" id="KW-0175">Coiled coil</keyword>
<dbReference type="Proteomes" id="UP000186817">
    <property type="component" value="Unassembled WGS sequence"/>
</dbReference>
<keyword evidence="7" id="KW-1185">Reference proteome</keyword>
<dbReference type="PROSITE" id="PS50157">
    <property type="entry name" value="ZINC_FINGER_C2H2_2"/>
    <property type="match status" value="1"/>
</dbReference>
<dbReference type="GO" id="GO:0003676">
    <property type="term" value="F:nucleic acid binding"/>
    <property type="evidence" value="ECO:0007669"/>
    <property type="project" value="InterPro"/>
</dbReference>
<feature type="domain" description="RNase H type-1" evidence="5">
    <location>
        <begin position="1046"/>
        <end position="1199"/>
    </location>
</feature>
<evidence type="ECO:0000256" key="3">
    <source>
        <dbReference type="SAM" id="MobiDB-lite"/>
    </source>
</evidence>
<comment type="caution">
    <text evidence="6">The sequence shown here is derived from an EMBL/GenBank/DDBJ whole genome shotgun (WGS) entry which is preliminary data.</text>
</comment>
<sequence>MGRGGKWPKDSAPAQRHTQGGNDYWGYWRGAKSPTQQPWRRPNAPESTSFPAFDAEYVELQEDHPRRTVIELDDNSDGGPQLMRGLQSVLNSARKAEVRTMKACAARTQTKAQWEKFLEKFKASYVKEKRRFEQILARQEKEVEEAKQAQSAARAIIRQAALNVEGATHKAPPPAVDEQAEWDAMRREWEKDQGQEYGDVFRRAMEEGVDTVTPMRGRQAAPRSPTSRMTRLPEAQIPPGAFKYMTTPDAERAKQKMSPSPTTDGIRPDDGGTDGAGNQAPLPADSAASAEDNQEYEPAKREGRTPIPRTAPLKTVTKTPPRQPDHGSTSLSDKLEAKRSALKPFHGARAAGEPTPEAAKAGVLDDDPDEPMEELDKAAPSPGPKVPGRQRSLAQQARHGRLATDFPVLMPAHRQPDACWGVLIATPAWQWWSNVVCFYVCCEQPRLFACVCPSRVDRQILLELAGRASESALAVFCDFFGPLEGHDTCEVTTGSTVTILPEGHPLPWTMSLKDMLRTHLPWHTAPAFPQWGEDDCVLLACQHRQCLFTILPHRETQYRQDIAQHAQCSPNVLQIASASPRPCDAGHQGFLCRTVVAATNIGRFSSQEWPCTCLVDARNILKGWFPVVTRDGWVDTWSLLHELSRDVARHCTLVIAEHPEHQRWCYVRLGAVLTIMCGTVAPETAEPEHIAYSPGHSAGESSPAAGQPDLPDESGQHVSGATGNSTPHFATSATGEGAQHALRGLIGYAVLGSGSACNASIAVNVDDALHDHGLSMWGRSITQHVFAEDKNALTSVVLCVVVAALAFYLFLCTCRGVPRYPGSPPLLRIACAFAVLHPCGAMQHAAEQKTGYPPAAERSTHQYQHSLRPLPTPCRSSWPTGQELPAITRAEWADIDFSAPSDVLITLLEQSVRTDDTPFFMAYTLLETLSEHLAETAGVSELTSLTQLVPSVRGATPDTMSVPNTPAAMPPVFSLSAAIGPETFDLTAHTVELPHHATQVATLATVWPPTWLAPALCTLCLPAHTTEYLARWTPWPAFIAQLPVDAAPAVHLYTDGSWQGTQLVGGYAVLIILEWQGRSTLYGILGEKTHGCDTTPWPLDGPQALRNEEVAIAAGLLWLAQCRVLCVPSEVWVHYDCYAAGMAATGEWSSTSSFAGRLRDLQRWIEIHLAVPVQYAHVKAHNGHPLNDAADALAKQVSKDKICLGSPPKVCADIVCQADLSWLATASRWQAHTIFPLTSPFTLSWSTQTNCHRTPLTAEELVPTKPVLADTRRGMHRDFALCAVSVNVQGFGGNQQYVEEQLEFHQCNLVFIQETKAASGLCHSAHFIRLGTEAKKHWGVAIWVSKSRGLLCCDGKPCHVGAADLHIVEENERLLLVTIQLGTLQVAAFSAHCPHSAKQAEALSFLSRLRLLLAPYQHSSLLVGGIDLNGRPCTNHECVTGDLAFGEADATGIAATQLFSDLGIWLPSTFCRFHLGQSATYRHPTGSEHRIDFIALGGTCIVQEASSHVLQAFDNGSEGEDHYPVQCTVAGTFTSCTGGRKLRRTKYNVDEMLSTSGKCKIAEAMRRYVPPGWDVHPDDHCKHLTTYLQKILEQHFSLPERQPRASYIPLAVWELRDAKLSLKWRSRHRKDLWAALIVRAFAQWKNELDLGVDSLVHKQGLLFQLASFAVKFATHRIKREIRGAKAAFLQGLAYAKGDAACDVLQKAKRAGIGGKQGRTPFRPLPVLMKPNGDPVCDRADRDHVWLRHFGDQEYGQIMPVHEFVQTTPELLRVDDDLQWECSHLPSQADVESVLRQLPRRKAAGLDMVPGELLRAAPGPMAAALQPLMAKSAATLQQPIQWRGGLLFEAWKRSSSQRETSAYRSLFVASTVGKVYHKVMRRKVQGAVDHELHDFHLGARKQAPVSMPALYALAHQRIGLSRNESTAILFLDTHAAYYRLVRDLAVGCIYSDSAVVRLFRHFSLDDDDLREMMSVIADGGTFADANIPGTIRHAAKDMHHFTWFVTPHTSGKWLCRTEAGSRPGESWADTVYAFIYGRVLAKISELTIGEDIAPVHCRDPGCGIFAQPGDGEPVYGQDATWADDSAWPINAACPHELLRKASRLCSIVLSHCMSHGMQPNLGRNKTALMFVLRGKGALQATRAFFRDGQASLYLRDLDIAVPTTSQYKHLGGLVDQRTTMAAEARQRLAIASQAFDKGQHLLYLNTTIPLAVRASLLQTSVTATLHNIALWLPQGASWESLCGGYARIVKRLLSKQFPGDVFFRLPAAAAYILTNCTPLAILARKARLSLLVSMCKAGPEALWAALQTEQSWFATVRCDLQWLIQGSAHEWPWLCGAAWPEWCGIMTARTEWFKKQVRIRAEAATITFCHQTACALMLWALHKKAAQDLNLQAESVECAWHCGPCGRHFKSKGALGAHFFKTHGRKAKYRSVVQGSLCLACGRQYWNTNRLARHLRDAPACAATLRSHRLFAPTAMPGFGSRNWRKAAIDDYHPAAPVQQQPGLDANPADEWDDVQKSAHLALCEVLLESELPADEENVARLVRDTVDKFPLYEDEAKDLLEFVHLEAIEVRSDLLEEGWTVEVAHCVEGAMRMLLTAPWHAEGAVSRYDAQFLTMEDVLTTVSETKWSEVWSSARTTHGTPSIVHYELDASWEAELLAGCRAIDVSAVHHRLYTVVPKVLRMTWEAILKGDLPSLKAPVSFWSHPAAAPFAPFAADNAS</sequence>
<feature type="coiled-coil region" evidence="2">
    <location>
        <begin position="122"/>
        <end position="156"/>
    </location>
</feature>
<dbReference type="SUPFAM" id="SSF53098">
    <property type="entry name" value="Ribonuclease H-like"/>
    <property type="match status" value="1"/>
</dbReference>
<dbReference type="InterPro" id="IPR036397">
    <property type="entry name" value="RNaseH_sf"/>
</dbReference>
<dbReference type="OrthoDB" id="415521at2759"/>
<dbReference type="PROSITE" id="PS00028">
    <property type="entry name" value="ZINC_FINGER_C2H2_1"/>
    <property type="match status" value="1"/>
</dbReference>
<dbReference type="CDD" id="cd06222">
    <property type="entry name" value="RNase_H_like"/>
    <property type="match status" value="1"/>
</dbReference>
<evidence type="ECO:0000256" key="2">
    <source>
        <dbReference type="SAM" id="Coils"/>
    </source>
</evidence>
<dbReference type="InterPro" id="IPR002156">
    <property type="entry name" value="RNaseH_domain"/>
</dbReference>
<dbReference type="GO" id="GO:0004523">
    <property type="term" value="F:RNA-DNA hybrid ribonuclease activity"/>
    <property type="evidence" value="ECO:0007669"/>
    <property type="project" value="InterPro"/>
</dbReference>
<dbReference type="InterPro" id="IPR036691">
    <property type="entry name" value="Endo/exonu/phosph_ase_sf"/>
</dbReference>
<dbReference type="Gene3D" id="3.60.10.10">
    <property type="entry name" value="Endonuclease/exonuclease/phosphatase"/>
    <property type="match status" value="1"/>
</dbReference>
<dbReference type="InterPro" id="IPR013087">
    <property type="entry name" value="Znf_C2H2_type"/>
</dbReference>
<dbReference type="InterPro" id="IPR044730">
    <property type="entry name" value="RNase_H-like_dom_plant"/>
</dbReference>
<feature type="region of interest" description="Disordered" evidence="3">
    <location>
        <begin position="208"/>
        <end position="397"/>
    </location>
</feature>
<reference evidence="6 7" key="1">
    <citation type="submission" date="2016-02" db="EMBL/GenBank/DDBJ databases">
        <title>Genome analysis of coral dinoflagellate symbionts highlights evolutionary adaptations to a symbiotic lifestyle.</title>
        <authorList>
            <person name="Aranda M."/>
            <person name="Li Y."/>
            <person name="Liew Y.J."/>
            <person name="Baumgarten S."/>
            <person name="Simakov O."/>
            <person name="Wilson M."/>
            <person name="Piel J."/>
            <person name="Ashoor H."/>
            <person name="Bougouffa S."/>
            <person name="Bajic V.B."/>
            <person name="Ryu T."/>
            <person name="Ravasi T."/>
            <person name="Bayer T."/>
            <person name="Micklem G."/>
            <person name="Kim H."/>
            <person name="Bhak J."/>
            <person name="Lajeunesse T.C."/>
            <person name="Voolstra C.R."/>
        </authorList>
    </citation>
    <scope>NUCLEOTIDE SEQUENCE [LARGE SCALE GENOMIC DNA]</scope>
    <source>
        <strain evidence="6 7">CCMP2467</strain>
    </source>
</reference>
<feature type="domain" description="C2H2-type" evidence="4">
    <location>
        <begin position="2399"/>
        <end position="2427"/>
    </location>
</feature>
<dbReference type="GO" id="GO:0008270">
    <property type="term" value="F:zinc ion binding"/>
    <property type="evidence" value="ECO:0007669"/>
    <property type="project" value="UniProtKB-KW"/>
</dbReference>
<evidence type="ECO:0000256" key="1">
    <source>
        <dbReference type="PROSITE-ProRule" id="PRU00042"/>
    </source>
</evidence>
<evidence type="ECO:0008006" key="8">
    <source>
        <dbReference type="Google" id="ProtNLM"/>
    </source>
</evidence>
<feature type="region of interest" description="Disordered" evidence="3">
    <location>
        <begin position="690"/>
        <end position="733"/>
    </location>
</feature>
<protein>
    <recommendedName>
        <fullName evidence="8">RNase H type-1 domain-containing protein</fullName>
    </recommendedName>
</protein>